<feature type="region of interest" description="Disordered" evidence="1">
    <location>
        <begin position="250"/>
        <end position="278"/>
    </location>
</feature>
<keyword evidence="4" id="KW-1185">Reference proteome</keyword>
<evidence type="ECO:0000313" key="3">
    <source>
        <dbReference type="EMBL" id="MDM0044977.1"/>
    </source>
</evidence>
<dbReference type="Proteomes" id="UP001174908">
    <property type="component" value="Unassembled WGS sequence"/>
</dbReference>
<evidence type="ECO:0000259" key="2">
    <source>
        <dbReference type="Pfam" id="PF06812"/>
    </source>
</evidence>
<accession>A0ABT7NAM4</accession>
<comment type="caution">
    <text evidence="3">The sequence shown here is derived from an EMBL/GenBank/DDBJ whole genome shotgun (WGS) entry which is preliminary data.</text>
</comment>
<dbReference type="InterPro" id="IPR010657">
    <property type="entry name" value="ImpA_N"/>
</dbReference>
<evidence type="ECO:0000256" key="1">
    <source>
        <dbReference type="SAM" id="MobiDB-lite"/>
    </source>
</evidence>
<feature type="domain" description="ImpA N-terminal" evidence="2">
    <location>
        <begin position="12"/>
        <end position="134"/>
    </location>
</feature>
<protein>
    <submittedName>
        <fullName evidence="3">Type VI secretion system protein TssA</fullName>
    </submittedName>
</protein>
<dbReference type="EMBL" id="JASZYV010000002">
    <property type="protein sequence ID" value="MDM0044977.1"/>
    <property type="molecule type" value="Genomic_DNA"/>
</dbReference>
<name>A0ABT7NAM4_9BURK</name>
<dbReference type="NCBIfam" id="TIGR03363">
    <property type="entry name" value="VI_chp_8"/>
    <property type="match status" value="1"/>
</dbReference>
<dbReference type="PANTHER" id="PTHR37951">
    <property type="entry name" value="CYTOPLASMIC PROTEIN-RELATED"/>
    <property type="match status" value="1"/>
</dbReference>
<reference evidence="3" key="1">
    <citation type="submission" date="2023-06" db="EMBL/GenBank/DDBJ databases">
        <authorList>
            <person name="Jiang Y."/>
            <person name="Liu Q."/>
        </authorList>
    </citation>
    <scope>NUCLEOTIDE SEQUENCE</scope>
    <source>
        <strain evidence="3">CGMCC 1.12089</strain>
    </source>
</reference>
<evidence type="ECO:0000313" key="4">
    <source>
        <dbReference type="Proteomes" id="UP001174908"/>
    </source>
</evidence>
<dbReference type="RefSeq" id="WP_286660085.1">
    <property type="nucleotide sequence ID" value="NZ_JASZYV010000002.1"/>
</dbReference>
<dbReference type="PANTHER" id="PTHR37951:SF1">
    <property type="entry name" value="TYPE VI SECRETION SYSTEM COMPONENT TSSA1"/>
    <property type="match status" value="1"/>
</dbReference>
<dbReference type="InterPro" id="IPR017740">
    <property type="entry name" value="TssA-like"/>
</dbReference>
<dbReference type="Pfam" id="PF06812">
    <property type="entry name" value="ImpA_N"/>
    <property type="match status" value="1"/>
</dbReference>
<sequence>MLNPERVAALQAPISEASPAGDNLEYDSAFIALATASQGKAEQQFGDTVIAAVEPEWREVDEQAQSLLERTKDARVALLLLRANTRLQGIEGFSQGLALLHGLLDRYWDVLHPQLDADDDNDPTMRLNALAPLADETTVLRELYDAQIGVARGSGPLRIRDVAMAYGQLAPPSGEAPPSTAQVDGALAAIHSQEPQRVQTLAALSKQVNALQSLLSDKTGRGDAVDLAPLRALCNVLAKASAPLLDAGDAHAADAGTDSNAESPSEGQAATSAGAPAIRGDIRSRQDALAALDRVIHYLQQAEPGNPAPLLISRAKKLIGVSFMEIMADLAPSAIETIEGVTGRQQQASDDE</sequence>
<organism evidence="3 4">
    <name type="scientific">Variovorax dokdonensis</name>
    <dbReference type="NCBI Taxonomy" id="344883"/>
    <lineage>
        <taxon>Bacteria</taxon>
        <taxon>Pseudomonadati</taxon>
        <taxon>Pseudomonadota</taxon>
        <taxon>Betaproteobacteria</taxon>
        <taxon>Burkholderiales</taxon>
        <taxon>Comamonadaceae</taxon>
        <taxon>Variovorax</taxon>
    </lineage>
</organism>
<feature type="compositionally biased region" description="Polar residues" evidence="1">
    <location>
        <begin position="259"/>
        <end position="271"/>
    </location>
</feature>
<proteinExistence type="predicted"/>
<gene>
    <name evidence="3" type="primary">tssA</name>
    <name evidence="3" type="ORF">QTH91_10810</name>
</gene>